<organism evidence="2 3">
    <name type="scientific">Streptomyces ambofaciens</name>
    <dbReference type="NCBI Taxonomy" id="1889"/>
    <lineage>
        <taxon>Bacteria</taxon>
        <taxon>Bacillati</taxon>
        <taxon>Actinomycetota</taxon>
        <taxon>Actinomycetes</taxon>
        <taxon>Kitasatosporales</taxon>
        <taxon>Streptomycetaceae</taxon>
        <taxon>Streptomyces</taxon>
    </lineage>
</organism>
<dbReference type="PROSITE" id="PS51257">
    <property type="entry name" value="PROKAR_LIPOPROTEIN"/>
    <property type="match status" value="1"/>
</dbReference>
<keyword evidence="1" id="KW-0732">Signal</keyword>
<protein>
    <recommendedName>
        <fullName evidence="4">Lipoprotein</fullName>
    </recommendedName>
</protein>
<feature type="signal peptide" evidence="1">
    <location>
        <begin position="1"/>
        <end position="27"/>
    </location>
</feature>
<evidence type="ECO:0000313" key="2">
    <source>
        <dbReference type="EMBL" id="ANB07858.1"/>
    </source>
</evidence>
<proteinExistence type="predicted"/>
<sequence>MFRPVSSTRYGITGAAAAAALAVLALAGCGSSSDGGDEGGGATPAARDKGPACVGTAPADGAHVLRGGGFRLPGGGGVQYAGADADGTKRTATLRDGAKYASGQRQWKVEPGAELTLAGHGYTVRQVCTYRVVLEPKSAEDRTALAAAPESPESRQGPADAGLCFTTNRTVLATAAAGFPPKGDTLSLLDNGGVQRFPTGLSLTVSYVDTTTGTAGIAANCAAIPVALYKDVRTGETVELAGVLFEVTGLTDQAVELTRTSA</sequence>
<keyword evidence="3" id="KW-1185">Reference proteome</keyword>
<evidence type="ECO:0000313" key="3">
    <source>
        <dbReference type="Proteomes" id="UP000076720"/>
    </source>
</evidence>
<accession>A0ABN4PCK4</accession>
<gene>
    <name evidence="2" type="ORF">SAM40697_3900</name>
</gene>
<dbReference type="Proteomes" id="UP000076720">
    <property type="component" value="Chromosome"/>
</dbReference>
<reference evidence="3" key="1">
    <citation type="submission" date="2015-10" db="EMBL/GenBank/DDBJ databases">
        <title>Complete genome sequence of Streptomyces ambofaciens DSM 40697.</title>
        <authorList>
            <person name="Thibessard A."/>
            <person name="Leblond P."/>
        </authorList>
    </citation>
    <scope>NUCLEOTIDE SEQUENCE [LARGE SCALE GENOMIC DNA]</scope>
    <source>
        <strain evidence="3">DSM 40697</strain>
    </source>
</reference>
<name>A0ABN4PCK4_STRAM</name>
<feature type="chain" id="PRO_5046530996" description="Lipoprotein" evidence="1">
    <location>
        <begin position="28"/>
        <end position="262"/>
    </location>
</feature>
<evidence type="ECO:0000256" key="1">
    <source>
        <dbReference type="SAM" id="SignalP"/>
    </source>
</evidence>
<dbReference type="EMBL" id="CP012949">
    <property type="protein sequence ID" value="ANB07858.1"/>
    <property type="molecule type" value="Genomic_DNA"/>
</dbReference>
<evidence type="ECO:0008006" key="4">
    <source>
        <dbReference type="Google" id="ProtNLM"/>
    </source>
</evidence>
<reference evidence="2 3" key="2">
    <citation type="journal article" date="2016" name="Genome Announc.">
        <title>Complete Genome Sequence of Streptomyces ambofaciens DSM 40697, a Paradigm for Genome Plasticity Studies.</title>
        <authorList>
            <person name="Thibessard A."/>
            <person name="Leblond P."/>
        </authorList>
    </citation>
    <scope>NUCLEOTIDE SEQUENCE [LARGE SCALE GENOMIC DNA]</scope>
    <source>
        <strain evidence="2 3">DSM 40697</strain>
    </source>
</reference>